<dbReference type="AlphaFoldDB" id="A0A832MIS0"/>
<dbReference type="PANTHER" id="PTHR43406">
    <property type="entry name" value="TRYPTOPHAN SYNTHASE, ALPHA CHAIN"/>
    <property type="match status" value="1"/>
</dbReference>
<dbReference type="UniPathway" id="UPA00035">
    <property type="reaction ID" value="UER00044"/>
</dbReference>
<dbReference type="FunFam" id="3.20.20.70:FF:000037">
    <property type="entry name" value="Tryptophan synthase alpha chain"/>
    <property type="match status" value="1"/>
</dbReference>
<comment type="function">
    <text evidence="1 9">The alpha subunit is responsible for the aldol cleavage of indoleglycerol phosphate to indole and glyceraldehyde 3-phosphate.</text>
</comment>
<evidence type="ECO:0000256" key="5">
    <source>
        <dbReference type="ARBA" id="ARBA00022822"/>
    </source>
</evidence>
<evidence type="ECO:0000256" key="2">
    <source>
        <dbReference type="ARBA" id="ARBA00004733"/>
    </source>
</evidence>
<feature type="active site" description="Proton acceptor" evidence="9">
    <location>
        <position position="48"/>
    </location>
</feature>
<dbReference type="InterPro" id="IPR018204">
    <property type="entry name" value="Trp_synthase_alpha_AS"/>
</dbReference>
<organism evidence="11">
    <name type="scientific">Eiseniibacteriota bacterium</name>
    <dbReference type="NCBI Taxonomy" id="2212470"/>
    <lineage>
        <taxon>Bacteria</taxon>
        <taxon>Candidatus Eiseniibacteriota</taxon>
    </lineage>
</organism>
<feature type="active site" description="Proton acceptor" evidence="9">
    <location>
        <position position="59"/>
    </location>
</feature>
<name>A0A832MIS0_UNCEI</name>
<dbReference type="PANTHER" id="PTHR43406:SF1">
    <property type="entry name" value="TRYPTOPHAN SYNTHASE ALPHA CHAIN, CHLOROPLASTIC"/>
    <property type="match status" value="1"/>
</dbReference>
<dbReference type="GO" id="GO:0005829">
    <property type="term" value="C:cytosol"/>
    <property type="evidence" value="ECO:0007669"/>
    <property type="project" value="TreeGrafter"/>
</dbReference>
<evidence type="ECO:0000256" key="3">
    <source>
        <dbReference type="ARBA" id="ARBA00011270"/>
    </source>
</evidence>
<evidence type="ECO:0000256" key="9">
    <source>
        <dbReference type="HAMAP-Rule" id="MF_00131"/>
    </source>
</evidence>
<evidence type="ECO:0000256" key="4">
    <source>
        <dbReference type="ARBA" id="ARBA00022605"/>
    </source>
</evidence>
<comment type="subunit">
    <text evidence="3 9">Tetramer of two alpha and two beta chains.</text>
</comment>
<reference evidence="11" key="1">
    <citation type="journal article" date="2020" name="mSystems">
        <title>Genome- and Community-Level Interaction Insights into Carbon Utilization and Element Cycling Functions of Hydrothermarchaeota in Hydrothermal Sediment.</title>
        <authorList>
            <person name="Zhou Z."/>
            <person name="Liu Y."/>
            <person name="Xu W."/>
            <person name="Pan J."/>
            <person name="Luo Z.H."/>
            <person name="Li M."/>
        </authorList>
    </citation>
    <scope>NUCLEOTIDE SEQUENCE [LARGE SCALE GENOMIC DNA]</scope>
    <source>
        <strain evidence="11">SpSt-381</strain>
    </source>
</reference>
<comment type="pathway">
    <text evidence="2 9">Amino-acid biosynthesis; L-tryptophan biosynthesis; L-tryptophan from chorismate: step 5/5.</text>
</comment>
<dbReference type="NCBIfam" id="TIGR00262">
    <property type="entry name" value="trpA"/>
    <property type="match status" value="1"/>
</dbReference>
<comment type="catalytic activity">
    <reaction evidence="8 9">
        <text>(1S,2R)-1-C-(indol-3-yl)glycerol 3-phosphate + L-serine = D-glyceraldehyde 3-phosphate + L-tryptophan + H2O</text>
        <dbReference type="Rhea" id="RHEA:10532"/>
        <dbReference type="ChEBI" id="CHEBI:15377"/>
        <dbReference type="ChEBI" id="CHEBI:33384"/>
        <dbReference type="ChEBI" id="CHEBI:57912"/>
        <dbReference type="ChEBI" id="CHEBI:58866"/>
        <dbReference type="ChEBI" id="CHEBI:59776"/>
        <dbReference type="EC" id="4.2.1.20"/>
    </reaction>
</comment>
<dbReference type="GO" id="GO:0004834">
    <property type="term" value="F:tryptophan synthase activity"/>
    <property type="evidence" value="ECO:0007669"/>
    <property type="project" value="UniProtKB-UniRule"/>
</dbReference>
<dbReference type="EC" id="4.2.1.20" evidence="9"/>
<accession>A0A832MIS0</accession>
<keyword evidence="5 9" id="KW-0822">Tryptophan biosynthesis</keyword>
<dbReference type="CDD" id="cd04724">
    <property type="entry name" value="Tryptophan_synthase_alpha"/>
    <property type="match status" value="1"/>
</dbReference>
<dbReference type="SUPFAM" id="SSF51366">
    <property type="entry name" value="Ribulose-phoshate binding barrel"/>
    <property type="match status" value="1"/>
</dbReference>
<comment type="caution">
    <text evidence="11">The sequence shown here is derived from an EMBL/GenBank/DDBJ whole genome shotgun (WGS) entry which is preliminary data.</text>
</comment>
<sequence length="262" mass="26655">MASRIGPAFAAARGATGLIPYLTAGYPSLDVSLELMRAFAAAGARAIELGVPFSDPIADGPDIQRASEWALRQGVGAAAALELAARFRRTHATPLVLMTYANPVLRLGAEPFAAAARDAGVDGVLVSDLPPDESPDTWAAFDAAGLDTIVLVAPTTDAARLPLLLARARGFVYCLARTGVTGSGGGEGGPLPARVAELRRHTSLPIGVGFGISDATGARALRGVADAVVVGAAFMRAVAADPQRGAVERVAALARELVAALV</sequence>
<dbReference type="EMBL" id="DSQF01000003">
    <property type="protein sequence ID" value="HGZ42185.1"/>
    <property type="molecule type" value="Genomic_DNA"/>
</dbReference>
<dbReference type="InterPro" id="IPR011060">
    <property type="entry name" value="RibuloseP-bd_barrel"/>
</dbReference>
<evidence type="ECO:0000256" key="8">
    <source>
        <dbReference type="ARBA" id="ARBA00049047"/>
    </source>
</evidence>
<evidence type="ECO:0000256" key="6">
    <source>
        <dbReference type="ARBA" id="ARBA00023141"/>
    </source>
</evidence>
<evidence type="ECO:0000313" key="11">
    <source>
        <dbReference type="EMBL" id="HGZ42185.1"/>
    </source>
</evidence>
<gene>
    <name evidence="9" type="primary">trpA</name>
    <name evidence="11" type="ORF">ENR23_01950</name>
</gene>
<protein>
    <recommendedName>
        <fullName evidence="9">Tryptophan synthase alpha chain</fullName>
        <ecNumber evidence="9">4.2.1.20</ecNumber>
    </recommendedName>
</protein>
<proteinExistence type="inferred from homology"/>
<dbReference type="Gene3D" id="3.20.20.70">
    <property type="entry name" value="Aldolase class I"/>
    <property type="match status" value="1"/>
</dbReference>
<dbReference type="Pfam" id="PF00290">
    <property type="entry name" value="Trp_syntA"/>
    <property type="match status" value="1"/>
</dbReference>
<dbReference type="HAMAP" id="MF_00131">
    <property type="entry name" value="Trp_synth_alpha"/>
    <property type="match status" value="1"/>
</dbReference>
<evidence type="ECO:0000256" key="1">
    <source>
        <dbReference type="ARBA" id="ARBA00003365"/>
    </source>
</evidence>
<keyword evidence="7 9" id="KW-0456">Lyase</keyword>
<keyword evidence="4 9" id="KW-0028">Amino-acid biosynthesis</keyword>
<evidence type="ECO:0000256" key="10">
    <source>
        <dbReference type="RuleBase" id="RU003662"/>
    </source>
</evidence>
<keyword evidence="6 9" id="KW-0057">Aromatic amino acid biosynthesis</keyword>
<dbReference type="InterPro" id="IPR013785">
    <property type="entry name" value="Aldolase_TIM"/>
</dbReference>
<evidence type="ECO:0000256" key="7">
    <source>
        <dbReference type="ARBA" id="ARBA00023239"/>
    </source>
</evidence>
<dbReference type="PROSITE" id="PS00167">
    <property type="entry name" value="TRP_SYNTHASE_ALPHA"/>
    <property type="match status" value="1"/>
</dbReference>
<comment type="similarity">
    <text evidence="9 10">Belongs to the TrpA family.</text>
</comment>
<dbReference type="InterPro" id="IPR002028">
    <property type="entry name" value="Trp_synthase_suA"/>
</dbReference>